<dbReference type="OrthoDB" id="10266080at2759"/>
<keyword evidence="3" id="KW-1185">Reference proteome</keyword>
<protein>
    <submittedName>
        <fullName evidence="2">Uncharacterized protein</fullName>
    </submittedName>
</protein>
<name>A0A8K0NYF6_LADFU</name>
<comment type="caution">
    <text evidence="2">The sequence shown here is derived from an EMBL/GenBank/DDBJ whole genome shotgun (WGS) entry which is preliminary data.</text>
</comment>
<feature type="compositionally biased region" description="Polar residues" evidence="1">
    <location>
        <begin position="234"/>
        <end position="244"/>
    </location>
</feature>
<dbReference type="AlphaFoldDB" id="A0A8K0NYF6"/>
<proteinExistence type="predicted"/>
<reference evidence="2" key="2">
    <citation type="submission" date="2017-10" db="EMBL/GenBank/DDBJ databases">
        <title>Ladona fulva Genome sequencing and assembly.</title>
        <authorList>
            <person name="Murali S."/>
            <person name="Richards S."/>
            <person name="Bandaranaike D."/>
            <person name="Bellair M."/>
            <person name="Blankenburg K."/>
            <person name="Chao H."/>
            <person name="Dinh H."/>
            <person name="Doddapaneni H."/>
            <person name="Dugan-Rocha S."/>
            <person name="Elkadiri S."/>
            <person name="Gnanaolivu R."/>
            <person name="Hernandez B."/>
            <person name="Skinner E."/>
            <person name="Javaid M."/>
            <person name="Lee S."/>
            <person name="Li M."/>
            <person name="Ming W."/>
            <person name="Munidasa M."/>
            <person name="Muniz J."/>
            <person name="Nguyen L."/>
            <person name="Hughes D."/>
            <person name="Osuji N."/>
            <person name="Pu L.-L."/>
            <person name="Puazo M."/>
            <person name="Qu C."/>
            <person name="Quiroz J."/>
            <person name="Raj R."/>
            <person name="Weissenberger G."/>
            <person name="Xin Y."/>
            <person name="Zou X."/>
            <person name="Han Y."/>
            <person name="Worley K."/>
            <person name="Muzny D."/>
            <person name="Gibbs R."/>
        </authorList>
    </citation>
    <scope>NUCLEOTIDE SEQUENCE</scope>
    <source>
        <strain evidence="2">Sampled in the wild</strain>
    </source>
</reference>
<gene>
    <name evidence="2" type="ORF">J437_LFUL005804</name>
</gene>
<sequence>MMQKVQCADGSRVKNIKEHFEVLSYEAAASETEIKFKCSLNQRLEKTSGRQICANNLSSSIQKDETKDVKSSYTAKEISLKNDKCSIKRTPAFRCDKIVKGKIVTGQSKEKHKYVENKVKLFEDGGMRMLEPSTERSQVVPEVVILKKSGEPNVHRSVVGNSGKNPDIPKRSYPKREIVSPASRNIPSEEKMSNLNELQTKVGFHSAVKPTREDLSPKKLSNARNGDIARDDTQVTPRSIASSEDNLKDILRSPLPRGPPPRKPPRTFAHCTRSATQLNTVQKYSRSPKEVTKELLRTSADPVFPLPALVRSKTESQIELRNKLETVLAKLQAGDNSPQSPPTDQNKKNSQSRPQRPANKPDLSPSSLLVGCLSLGCVNSHQYEEVGAGRPFIAASSDRRESMDIRPLDSAGKENTSGSLLRSQSEDHIYAVPFVDVKDISLPKRDVSLQSQSKDIKTRTDEALKRFKEANTTGLHYMCTPILTTENLHTFNTHEELSHAGGVLGPLRCGAQELKSPFLNIPNAKEFGNSSKINGK</sequence>
<evidence type="ECO:0000256" key="1">
    <source>
        <dbReference type="SAM" id="MobiDB-lite"/>
    </source>
</evidence>
<feature type="region of interest" description="Disordered" evidence="1">
    <location>
        <begin position="154"/>
        <end position="173"/>
    </location>
</feature>
<reference evidence="2" key="1">
    <citation type="submission" date="2013-04" db="EMBL/GenBank/DDBJ databases">
        <authorList>
            <person name="Qu J."/>
            <person name="Murali S.C."/>
            <person name="Bandaranaike D."/>
            <person name="Bellair M."/>
            <person name="Blankenburg K."/>
            <person name="Chao H."/>
            <person name="Dinh H."/>
            <person name="Doddapaneni H."/>
            <person name="Downs B."/>
            <person name="Dugan-Rocha S."/>
            <person name="Elkadiri S."/>
            <person name="Gnanaolivu R.D."/>
            <person name="Hernandez B."/>
            <person name="Javaid M."/>
            <person name="Jayaseelan J.C."/>
            <person name="Lee S."/>
            <person name="Li M."/>
            <person name="Ming W."/>
            <person name="Munidasa M."/>
            <person name="Muniz J."/>
            <person name="Nguyen L."/>
            <person name="Ongeri F."/>
            <person name="Osuji N."/>
            <person name="Pu L.-L."/>
            <person name="Puazo M."/>
            <person name="Qu C."/>
            <person name="Quiroz J."/>
            <person name="Raj R."/>
            <person name="Weissenberger G."/>
            <person name="Xin Y."/>
            <person name="Zou X."/>
            <person name="Han Y."/>
            <person name="Richards S."/>
            <person name="Worley K."/>
            <person name="Muzny D."/>
            <person name="Gibbs R."/>
        </authorList>
    </citation>
    <scope>NUCLEOTIDE SEQUENCE</scope>
    <source>
        <strain evidence="2">Sampled in the wild</strain>
    </source>
</reference>
<organism evidence="2 3">
    <name type="scientific">Ladona fulva</name>
    <name type="common">Scarce chaser dragonfly</name>
    <name type="synonym">Libellula fulva</name>
    <dbReference type="NCBI Taxonomy" id="123851"/>
    <lineage>
        <taxon>Eukaryota</taxon>
        <taxon>Metazoa</taxon>
        <taxon>Ecdysozoa</taxon>
        <taxon>Arthropoda</taxon>
        <taxon>Hexapoda</taxon>
        <taxon>Insecta</taxon>
        <taxon>Pterygota</taxon>
        <taxon>Palaeoptera</taxon>
        <taxon>Odonata</taxon>
        <taxon>Epiprocta</taxon>
        <taxon>Anisoptera</taxon>
        <taxon>Libelluloidea</taxon>
        <taxon>Libellulidae</taxon>
        <taxon>Ladona</taxon>
    </lineage>
</organism>
<accession>A0A8K0NYF6</accession>
<dbReference type="Proteomes" id="UP000792457">
    <property type="component" value="Unassembled WGS sequence"/>
</dbReference>
<dbReference type="EMBL" id="KZ308269">
    <property type="protein sequence ID" value="KAG8226143.1"/>
    <property type="molecule type" value="Genomic_DNA"/>
</dbReference>
<feature type="region of interest" description="Disordered" evidence="1">
    <location>
        <begin position="216"/>
        <end position="268"/>
    </location>
</feature>
<feature type="non-terminal residue" evidence="2">
    <location>
        <position position="1"/>
    </location>
</feature>
<evidence type="ECO:0000313" key="2">
    <source>
        <dbReference type="EMBL" id="KAG8226143.1"/>
    </source>
</evidence>
<feature type="compositionally biased region" description="Polar residues" evidence="1">
    <location>
        <begin position="334"/>
        <end position="354"/>
    </location>
</feature>
<evidence type="ECO:0000313" key="3">
    <source>
        <dbReference type="Proteomes" id="UP000792457"/>
    </source>
</evidence>
<feature type="region of interest" description="Disordered" evidence="1">
    <location>
        <begin position="332"/>
        <end position="365"/>
    </location>
</feature>